<dbReference type="InterPro" id="IPR036700">
    <property type="entry name" value="BOBF_sf"/>
</dbReference>
<dbReference type="Gene3D" id="2.40.50.200">
    <property type="entry name" value="Bacterial OB-fold"/>
    <property type="match status" value="1"/>
</dbReference>
<feature type="chain" id="PRO_5015631111" description="DUF5666 domain-containing protein" evidence="1">
    <location>
        <begin position="22"/>
        <end position="209"/>
    </location>
</feature>
<organism evidence="2">
    <name type="scientific">Pseudidiomarina aestuarii</name>
    <dbReference type="NCBI Taxonomy" id="624146"/>
    <lineage>
        <taxon>Bacteria</taxon>
        <taxon>Pseudomonadati</taxon>
        <taxon>Pseudomonadota</taxon>
        <taxon>Gammaproteobacteria</taxon>
        <taxon>Alteromonadales</taxon>
        <taxon>Idiomarinaceae</taxon>
        <taxon>Pseudidiomarina</taxon>
    </lineage>
</organism>
<dbReference type="AlphaFoldDB" id="A0A2T4CY11"/>
<sequence>MKISNKLTFIAFTLFSASAFAQNPYAKPDNSWISIHGTVTSVSADEFELDYGDGLISVEMDDGDRDADGYKLLKGDEVRVSGTIDDDFYKLTTIEAGSVYVKNIDTYFYASSIDEEDFGYDVVSPSVTDTVIKGTITSIDVGGDEFTLDTGLQELTVEVDELVLNPLDDEGYRQLDVGDRVSVNGQIDNDLFEGRVFEADYVTTLQSAS</sequence>
<keyword evidence="1" id="KW-0732">Signal</keyword>
<accession>A0A2T4CY11</accession>
<proteinExistence type="predicted"/>
<dbReference type="SUPFAM" id="SSF101756">
    <property type="entry name" value="Hypothetical protein YgiW"/>
    <property type="match status" value="1"/>
</dbReference>
<comment type="caution">
    <text evidence="2">The sequence shown here is derived from an EMBL/GenBank/DDBJ whole genome shotgun (WGS) entry which is preliminary data.</text>
</comment>
<gene>
    <name evidence="2" type="ORF">C9940_02535</name>
</gene>
<name>A0A2T4CY11_9GAMM</name>
<evidence type="ECO:0000256" key="1">
    <source>
        <dbReference type="SAM" id="SignalP"/>
    </source>
</evidence>
<feature type="signal peptide" evidence="1">
    <location>
        <begin position="1"/>
        <end position="21"/>
    </location>
</feature>
<reference evidence="2" key="1">
    <citation type="submission" date="2018-03" db="EMBL/GenBank/DDBJ databases">
        <title>Cross-interface Injection: A General Nanoliter Liquid Handling Method Applied to Single Cells Genome Amplification Automated Nanoliter Liquid Handling Applied to Single Cell Multiple Displacement Amplification.</title>
        <authorList>
            <person name="Yun J."/>
            <person name="Xu P."/>
            <person name="Xu J."/>
            <person name="Dai X."/>
            <person name="Wang Y."/>
            <person name="Zheng X."/>
            <person name="Cao C."/>
            <person name="Yi Q."/>
            <person name="Zhu Y."/>
            <person name="Wang L."/>
            <person name="Dong Z."/>
            <person name="Huang Y."/>
            <person name="Huang L."/>
            <person name="Du W."/>
        </authorList>
    </citation>
    <scope>NUCLEOTIDE SEQUENCE [LARGE SCALE GENOMIC DNA]</scope>
    <source>
        <strain evidence="2">Z-D3-2</strain>
    </source>
</reference>
<dbReference type="EMBL" id="PYVN01000018">
    <property type="protein sequence ID" value="PTB86412.1"/>
    <property type="molecule type" value="Genomic_DNA"/>
</dbReference>
<evidence type="ECO:0008006" key="3">
    <source>
        <dbReference type="Google" id="ProtNLM"/>
    </source>
</evidence>
<evidence type="ECO:0000313" key="2">
    <source>
        <dbReference type="EMBL" id="PTB86412.1"/>
    </source>
</evidence>
<protein>
    <recommendedName>
        <fullName evidence="3">DUF5666 domain-containing protein</fullName>
    </recommendedName>
</protein>